<evidence type="ECO:0000313" key="3">
    <source>
        <dbReference type="Proteomes" id="UP000007797"/>
    </source>
</evidence>
<keyword evidence="1" id="KW-0472">Membrane</keyword>
<dbReference type="EMBL" id="GL883021">
    <property type="protein sequence ID" value="EGG17812.1"/>
    <property type="molecule type" value="Genomic_DNA"/>
</dbReference>
<keyword evidence="3" id="KW-1185">Reference proteome</keyword>
<dbReference type="RefSeq" id="XP_004356296.1">
    <property type="nucleotide sequence ID" value="XM_004356243.1"/>
</dbReference>
<gene>
    <name evidence="2" type="ORF">DFA_08812</name>
</gene>
<keyword evidence="1" id="KW-1133">Transmembrane helix</keyword>
<dbReference type="InterPro" id="IPR011050">
    <property type="entry name" value="Pectin_lyase_fold/virulence"/>
</dbReference>
<reference evidence="3" key="1">
    <citation type="journal article" date="2011" name="Genome Res.">
        <title>Phylogeny-wide analysis of social amoeba genomes highlights ancient origins for complex intercellular communication.</title>
        <authorList>
            <person name="Heidel A.J."/>
            <person name="Lawal H.M."/>
            <person name="Felder M."/>
            <person name="Schilde C."/>
            <person name="Helps N.R."/>
            <person name="Tunggal B."/>
            <person name="Rivero F."/>
            <person name="John U."/>
            <person name="Schleicher M."/>
            <person name="Eichinger L."/>
            <person name="Platzer M."/>
            <person name="Noegel A.A."/>
            <person name="Schaap P."/>
            <person name="Gloeckner G."/>
        </authorList>
    </citation>
    <scope>NUCLEOTIDE SEQUENCE [LARGE SCALE GENOMIC DNA]</scope>
    <source>
        <strain evidence="3">SH3</strain>
    </source>
</reference>
<dbReference type="Proteomes" id="UP000007797">
    <property type="component" value="Unassembled WGS sequence"/>
</dbReference>
<dbReference type="Gene3D" id="2.160.20.10">
    <property type="entry name" value="Single-stranded right-handed beta-helix, Pectin lyase-like"/>
    <property type="match status" value="1"/>
</dbReference>
<sequence length="659" mass="74218">MKKRSRRCDSETTKTKRCSGGNYSFLSSSLSSLSSLSLSSSLYIYILFIFFLITPTISYCNNIIPTTTTTSNINNNNNNNHLTETTTIIIIEDNINNNNNVNSSNIELLEVQPQQETIIKNWGFELSPDYDWFDQNVMIQMQEKPAYAFEGYRLLLFDFESYYPRTSYNVSQQVTLPDLRQQPNTLLSLDFAFKILQGGNPPTTIYQFLVKVDSNNNVFMIDSTTCNITSTPDYSLLSLDITKYADGQKHNITFQWNVLLSSSADSIIYAIDFISIYTKPSTLLDYNIYVSNINGDDLNNNGTIEYPFATIQHAIDWIAEDRTIYVDALTNYELESGQSIFSRGKNISIIGDNTLITGVYSFVFVIQPPPYPYQVGPDTCPILLPLMSSVITIGGFTMTNGSVDDAAYQCQLATVLKNSKVIFNDVSIILPVTSIPNRPLSYDYGPRAAFCVRLGEIEFNRFLLNISSGTTSVTSNCQMISLDGGNMMVDNSSFYGYDLPRSVLTVAQINYEYGDNRYYGGWCVFQNSYFNNVELVYGEFVDSFVFINNTAGDMDSMLFVSVTTQEFIAQNTTFFNSFGTIGFDVSGSPNFQIRNVNVVNSQSIRFQFRNCSDANIANVFGQPEYDSVPIPIILYGKCGTDDGQCQLYLQHWIRSLDEL</sequence>
<dbReference type="SUPFAM" id="SSF51126">
    <property type="entry name" value="Pectin lyase-like"/>
    <property type="match status" value="1"/>
</dbReference>
<dbReference type="AlphaFoldDB" id="F4Q4G3"/>
<keyword evidence="1" id="KW-0812">Transmembrane</keyword>
<dbReference type="KEGG" id="dfa:DFA_08812"/>
<dbReference type="GeneID" id="14869717"/>
<protein>
    <submittedName>
        <fullName evidence="2">Uncharacterized protein</fullName>
    </submittedName>
</protein>
<evidence type="ECO:0000313" key="2">
    <source>
        <dbReference type="EMBL" id="EGG17812.1"/>
    </source>
</evidence>
<evidence type="ECO:0000256" key="1">
    <source>
        <dbReference type="SAM" id="Phobius"/>
    </source>
</evidence>
<feature type="transmembrane region" description="Helical" evidence="1">
    <location>
        <begin position="42"/>
        <end position="59"/>
    </location>
</feature>
<proteinExistence type="predicted"/>
<accession>F4Q4G3</accession>
<dbReference type="InterPro" id="IPR012334">
    <property type="entry name" value="Pectin_lyas_fold"/>
</dbReference>
<organism evidence="2 3">
    <name type="scientific">Cavenderia fasciculata</name>
    <name type="common">Slime mold</name>
    <name type="synonym">Dictyostelium fasciculatum</name>
    <dbReference type="NCBI Taxonomy" id="261658"/>
    <lineage>
        <taxon>Eukaryota</taxon>
        <taxon>Amoebozoa</taxon>
        <taxon>Evosea</taxon>
        <taxon>Eumycetozoa</taxon>
        <taxon>Dictyostelia</taxon>
        <taxon>Acytosteliales</taxon>
        <taxon>Cavenderiaceae</taxon>
        <taxon>Cavenderia</taxon>
    </lineage>
</organism>
<name>F4Q4G3_CACFS</name>